<protein>
    <submittedName>
        <fullName evidence="1">Uncharacterized protein</fullName>
    </submittedName>
</protein>
<evidence type="ECO:0000313" key="2">
    <source>
        <dbReference type="Proteomes" id="UP001232148"/>
    </source>
</evidence>
<keyword evidence="2" id="KW-1185">Reference proteome</keyword>
<dbReference type="EMBL" id="MU842988">
    <property type="protein sequence ID" value="KAK2023740.1"/>
    <property type="molecule type" value="Genomic_DNA"/>
</dbReference>
<accession>A0AAD9H7M4</accession>
<sequence>MEAHPFNQEAFDASSKEESIDEIKGVGQTVHWSNCDRAYQKKCKGGVWFGMPKDGGWVKVLPGYSVYFIRGANGEVRTQLELDSH</sequence>
<name>A0AAD9H7M4_9PEZI</name>
<proteinExistence type="predicted"/>
<reference evidence="1" key="1">
    <citation type="submission" date="2021-06" db="EMBL/GenBank/DDBJ databases">
        <title>Comparative genomics, transcriptomics and evolutionary studies reveal genomic signatures of adaptation to plant cell wall in hemibiotrophic fungi.</title>
        <authorList>
            <consortium name="DOE Joint Genome Institute"/>
            <person name="Baroncelli R."/>
            <person name="Diaz J.F."/>
            <person name="Benocci T."/>
            <person name="Peng M."/>
            <person name="Battaglia E."/>
            <person name="Haridas S."/>
            <person name="Andreopoulos W."/>
            <person name="Labutti K."/>
            <person name="Pangilinan J."/>
            <person name="Floch G.L."/>
            <person name="Makela M.R."/>
            <person name="Henrissat B."/>
            <person name="Grigoriev I.V."/>
            <person name="Crouch J.A."/>
            <person name="De Vries R.P."/>
            <person name="Sukno S.A."/>
            <person name="Thon M.R."/>
        </authorList>
    </citation>
    <scope>NUCLEOTIDE SEQUENCE</scope>
    <source>
        <strain evidence="1">MAFF235873</strain>
    </source>
</reference>
<dbReference type="Proteomes" id="UP001232148">
    <property type="component" value="Unassembled WGS sequence"/>
</dbReference>
<gene>
    <name evidence="1" type="ORF">LX32DRAFT_644304</name>
</gene>
<comment type="caution">
    <text evidence="1">The sequence shown here is derived from an EMBL/GenBank/DDBJ whole genome shotgun (WGS) entry which is preliminary data.</text>
</comment>
<evidence type="ECO:0000313" key="1">
    <source>
        <dbReference type="EMBL" id="KAK2023740.1"/>
    </source>
</evidence>
<dbReference type="AlphaFoldDB" id="A0AAD9H7M4"/>
<organism evidence="1 2">
    <name type="scientific">Colletotrichum zoysiae</name>
    <dbReference type="NCBI Taxonomy" id="1216348"/>
    <lineage>
        <taxon>Eukaryota</taxon>
        <taxon>Fungi</taxon>
        <taxon>Dikarya</taxon>
        <taxon>Ascomycota</taxon>
        <taxon>Pezizomycotina</taxon>
        <taxon>Sordariomycetes</taxon>
        <taxon>Hypocreomycetidae</taxon>
        <taxon>Glomerellales</taxon>
        <taxon>Glomerellaceae</taxon>
        <taxon>Colletotrichum</taxon>
        <taxon>Colletotrichum graminicola species complex</taxon>
    </lineage>
</organism>